<evidence type="ECO:0000259" key="4">
    <source>
        <dbReference type="PROSITE" id="PS50141"/>
    </source>
</evidence>
<sequence>MDDTATVNENLPTGIPHQQHSDPNGNVPDQNVHPKIDFVSTSNGNMESTETVVHTPTNTLISDPTLNHAVNGMSRLSMNNNMFYPNSDRFRPQNTSLYYPSNANTSDHWAQLAAFTPPLMSIPLPYQESQWQPQNYQYPPRSYVPNQSNPKTFLVPKKKPESIAPPVEYYVDCFASNFSDKLPSNTAKSKTKHVTFQESEATNESPRSIANNNLFSPPQPLSVPTYQPVPHFNTYNYSHQQYPYHNFYPYYSGMTANPRYMPRSRGMNMISRAQRWPPRLYNPNYYQQQRHTSYMYPTYEQRQLYDPNQPKLNSISESQNSFAVIRNIAPKHKKKINETSSNESSTVSTPDSMPARPITILRKPSVDIGCVVTEEPSASSNILSETEQTTPIPSAVSETISPPETTNLFQSLTSQTLLSILQSANCISALNEFAQQNKLTINYEFSSTSSSTFTCTMTISGRQFPSSSSCSTKNEAQKLACDQALRTLYCESNAAERSQPEFSDKHDYIAHRSLIKFQDLNVNELLHGRKTLACMLMVTDGQFEQALVISIGTGNACLDETNLSYANDGKVLHDCHAEVLARRGLIRFLFVQIQQCQDKQTSIFQYDSTTSKYQLQEKITFHMYISSTPCGNASLSTSSKVIRYKQGQTEGTTLASTSSLKYPIKSCSDKISRWNIMGIQGGLLIHLLTTPIYLETITLACESTFDRNHVKYSLSEHLKEHVQSLPEPFLYHSPDIDCPKTKSFQQERQVAKLQTSAFAWNITQSDRNELLEPMIGKLKANRSISLLSKYKFFVDFTNFLQTTLPEGTDLPYKTYQEAKQLDPLYLKAKSRISTAFQTESSDANIPWLSKGDQLEQFSIE</sequence>
<dbReference type="GO" id="GO:0008251">
    <property type="term" value="F:tRNA-specific adenosine deaminase activity"/>
    <property type="evidence" value="ECO:0007669"/>
    <property type="project" value="TreeGrafter"/>
</dbReference>
<dbReference type="Pfam" id="PF00035">
    <property type="entry name" value="dsrm"/>
    <property type="match status" value="1"/>
</dbReference>
<feature type="domain" description="A to I editase" evidence="4">
    <location>
        <begin position="550"/>
        <end position="857"/>
    </location>
</feature>
<feature type="domain" description="DRBM" evidence="3">
    <location>
        <begin position="425"/>
        <end position="490"/>
    </location>
</feature>
<evidence type="ECO:0000259" key="3">
    <source>
        <dbReference type="PROSITE" id="PS50137"/>
    </source>
</evidence>
<dbReference type="PANTHER" id="PTHR10910">
    <property type="entry name" value="EUKARYOTE SPECIFIC DSRNA BINDING PROTEIN"/>
    <property type="match status" value="1"/>
</dbReference>
<dbReference type="GO" id="GO:0005737">
    <property type="term" value="C:cytoplasm"/>
    <property type="evidence" value="ECO:0007669"/>
    <property type="project" value="TreeGrafter"/>
</dbReference>
<dbReference type="GO" id="GO:0003725">
    <property type="term" value="F:double-stranded RNA binding"/>
    <property type="evidence" value="ECO:0007669"/>
    <property type="project" value="TreeGrafter"/>
</dbReference>
<proteinExistence type="predicted"/>
<dbReference type="SUPFAM" id="SSF54768">
    <property type="entry name" value="dsRNA-binding domain-like"/>
    <property type="match status" value="1"/>
</dbReference>
<evidence type="ECO:0000256" key="2">
    <source>
        <dbReference type="SAM" id="MobiDB-lite"/>
    </source>
</evidence>
<feature type="region of interest" description="Disordered" evidence="2">
    <location>
        <begin position="1"/>
        <end position="38"/>
    </location>
</feature>
<feature type="compositionally biased region" description="Polar residues" evidence="2">
    <location>
        <begin position="185"/>
        <end position="216"/>
    </location>
</feature>
<dbReference type="SMART" id="SM00552">
    <property type="entry name" value="ADEAMc"/>
    <property type="match status" value="1"/>
</dbReference>
<feature type="compositionally biased region" description="Polar residues" evidence="2">
    <location>
        <begin position="1"/>
        <end position="29"/>
    </location>
</feature>
<feature type="region of interest" description="Disordered" evidence="2">
    <location>
        <begin position="333"/>
        <end position="356"/>
    </location>
</feature>
<dbReference type="EMBL" id="CAJNOR010001323">
    <property type="protein sequence ID" value="CAF1121796.1"/>
    <property type="molecule type" value="Genomic_DNA"/>
</dbReference>
<evidence type="ECO:0000313" key="6">
    <source>
        <dbReference type="Proteomes" id="UP000663828"/>
    </source>
</evidence>
<dbReference type="GO" id="GO:0006396">
    <property type="term" value="P:RNA processing"/>
    <property type="evidence" value="ECO:0007669"/>
    <property type="project" value="InterPro"/>
</dbReference>
<dbReference type="Gene3D" id="3.30.160.20">
    <property type="match status" value="1"/>
</dbReference>
<dbReference type="SMART" id="SM00358">
    <property type="entry name" value="DSRM"/>
    <property type="match status" value="1"/>
</dbReference>
<protein>
    <submittedName>
        <fullName evidence="5">Uncharacterized protein</fullName>
    </submittedName>
</protein>
<dbReference type="GO" id="GO:0003726">
    <property type="term" value="F:double-stranded RNA adenosine deaminase activity"/>
    <property type="evidence" value="ECO:0007669"/>
    <property type="project" value="TreeGrafter"/>
</dbReference>
<accession>A0A814QMH5</accession>
<evidence type="ECO:0000313" key="5">
    <source>
        <dbReference type="EMBL" id="CAF1121796.1"/>
    </source>
</evidence>
<reference evidence="5" key="1">
    <citation type="submission" date="2021-02" db="EMBL/GenBank/DDBJ databases">
        <authorList>
            <person name="Nowell W R."/>
        </authorList>
    </citation>
    <scope>NUCLEOTIDE SEQUENCE</scope>
</reference>
<dbReference type="InterPro" id="IPR002466">
    <property type="entry name" value="A_deamin"/>
</dbReference>
<feature type="compositionally biased region" description="Low complexity" evidence="2">
    <location>
        <begin position="338"/>
        <end position="349"/>
    </location>
</feature>
<comment type="caution">
    <text evidence="5">The sequence shown here is derived from an EMBL/GenBank/DDBJ whole genome shotgun (WGS) entry which is preliminary data.</text>
</comment>
<dbReference type="AlphaFoldDB" id="A0A814QMH5"/>
<dbReference type="Pfam" id="PF02137">
    <property type="entry name" value="A_deamin"/>
    <property type="match status" value="2"/>
</dbReference>
<dbReference type="PROSITE" id="PS50137">
    <property type="entry name" value="DS_RBD"/>
    <property type="match status" value="1"/>
</dbReference>
<dbReference type="GO" id="GO:0006382">
    <property type="term" value="P:adenosine to inosine editing"/>
    <property type="evidence" value="ECO:0007669"/>
    <property type="project" value="TreeGrafter"/>
</dbReference>
<feature type="region of interest" description="Disordered" evidence="2">
    <location>
        <begin position="377"/>
        <end position="398"/>
    </location>
</feature>
<dbReference type="Proteomes" id="UP000663828">
    <property type="component" value="Unassembled WGS sequence"/>
</dbReference>
<keyword evidence="1" id="KW-0694">RNA-binding</keyword>
<gene>
    <name evidence="5" type="ORF">XAT740_LOCUS19423</name>
</gene>
<keyword evidence="6" id="KW-1185">Reference proteome</keyword>
<dbReference type="InterPro" id="IPR014720">
    <property type="entry name" value="dsRBD_dom"/>
</dbReference>
<dbReference type="PANTHER" id="PTHR10910:SF62">
    <property type="entry name" value="AT07585P-RELATED"/>
    <property type="match status" value="1"/>
</dbReference>
<name>A0A814QMH5_ADIRI</name>
<evidence type="ECO:0000256" key="1">
    <source>
        <dbReference type="PROSITE-ProRule" id="PRU00266"/>
    </source>
</evidence>
<dbReference type="PROSITE" id="PS50141">
    <property type="entry name" value="A_DEAMIN_EDITASE"/>
    <property type="match status" value="1"/>
</dbReference>
<feature type="region of interest" description="Disordered" evidence="2">
    <location>
        <begin position="185"/>
        <end position="219"/>
    </location>
</feature>
<organism evidence="5 6">
    <name type="scientific">Adineta ricciae</name>
    <name type="common">Rotifer</name>
    <dbReference type="NCBI Taxonomy" id="249248"/>
    <lineage>
        <taxon>Eukaryota</taxon>
        <taxon>Metazoa</taxon>
        <taxon>Spiralia</taxon>
        <taxon>Gnathifera</taxon>
        <taxon>Rotifera</taxon>
        <taxon>Eurotatoria</taxon>
        <taxon>Bdelloidea</taxon>
        <taxon>Adinetida</taxon>
        <taxon>Adinetidae</taxon>
        <taxon>Adineta</taxon>
    </lineage>
</organism>
<dbReference type="GO" id="GO:0005730">
    <property type="term" value="C:nucleolus"/>
    <property type="evidence" value="ECO:0007669"/>
    <property type="project" value="TreeGrafter"/>
</dbReference>